<dbReference type="HAMAP" id="MF_00768">
    <property type="entry name" value="HTH_type_BetI"/>
    <property type="match status" value="1"/>
</dbReference>
<evidence type="ECO:0000256" key="5">
    <source>
        <dbReference type="ARBA" id="ARBA00023163"/>
    </source>
</evidence>
<evidence type="ECO:0000256" key="7">
    <source>
        <dbReference type="HAMAP-Rule" id="MF_00768"/>
    </source>
</evidence>
<keyword evidence="3 7" id="KW-0805">Transcription regulation</keyword>
<dbReference type="Gene3D" id="1.10.357.10">
    <property type="entry name" value="Tetracycline Repressor, domain 2"/>
    <property type="match status" value="1"/>
</dbReference>
<dbReference type="GO" id="GO:0019285">
    <property type="term" value="P:glycine betaine biosynthetic process from choline"/>
    <property type="evidence" value="ECO:0007669"/>
    <property type="project" value="UniProtKB-UniRule"/>
</dbReference>
<protein>
    <recommendedName>
        <fullName evidence="7">HTH-type transcriptional regulator BetI</fullName>
    </recommendedName>
</protein>
<comment type="function">
    <text evidence="6">Repressor involved in the biosynthesis of the osmoprotectant glycine betaine. It represses transcription of the choline transporter BetT and the genes of BetAB involved in the synthesis of glycine betaine.</text>
</comment>
<dbReference type="STRING" id="83219.PM02_13095"/>
<evidence type="ECO:0000256" key="1">
    <source>
        <dbReference type="ARBA" id="ARBA00004719"/>
    </source>
</evidence>
<dbReference type="InterPro" id="IPR039538">
    <property type="entry name" value="BetI_C"/>
</dbReference>
<accession>A0A061SPE6</accession>
<comment type="function">
    <text evidence="7">Repressor involved in choline regulation of the bet genes.</text>
</comment>
<dbReference type="NCBIfam" id="TIGR03384">
    <property type="entry name" value="betaine_BetI"/>
    <property type="match status" value="1"/>
</dbReference>
<dbReference type="UniPathway" id="UPA00529"/>
<dbReference type="GO" id="GO:0045892">
    <property type="term" value="P:negative regulation of DNA-templated transcription"/>
    <property type="evidence" value="ECO:0007669"/>
    <property type="project" value="UniProtKB-UniRule"/>
</dbReference>
<dbReference type="PANTHER" id="PTHR47506:SF6">
    <property type="entry name" value="HTH-TYPE TRANSCRIPTIONAL REPRESSOR NEMR"/>
    <property type="match status" value="1"/>
</dbReference>
<reference evidence="9 10" key="1">
    <citation type="journal article" date="2014" name="Genome Announc.">
        <title>Draft Genome Sequences of Two Isolates of the Roseobacter Group, Sulfitobacter sp. Strains 3SOLIMAR09 and 1FIGIMAR09, from Harbors of Mallorca Island (Mediterranean Sea).</title>
        <authorList>
            <person name="Mas-Llado M."/>
            <person name="Pina-Villalonga J.M."/>
            <person name="Brunet-Galmes I."/>
            <person name="Nogales B."/>
            <person name="Bosch R."/>
        </authorList>
    </citation>
    <scope>NUCLEOTIDE SEQUENCE [LARGE SCALE GENOMIC DNA]</scope>
    <source>
        <strain evidence="9 10">1FIGIMAR09</strain>
    </source>
</reference>
<organism evidence="9 10">
    <name type="scientific">Sulfitobacter mediterraneus</name>
    <dbReference type="NCBI Taxonomy" id="83219"/>
    <lineage>
        <taxon>Bacteria</taxon>
        <taxon>Pseudomonadati</taxon>
        <taxon>Pseudomonadota</taxon>
        <taxon>Alphaproteobacteria</taxon>
        <taxon>Rhodobacterales</taxon>
        <taxon>Roseobacteraceae</taxon>
        <taxon>Sulfitobacter</taxon>
    </lineage>
</organism>
<dbReference type="EMBL" id="JEMU01000010">
    <property type="protein sequence ID" value="KAJ02702.1"/>
    <property type="molecule type" value="Genomic_DNA"/>
</dbReference>
<dbReference type="SUPFAM" id="SSF48498">
    <property type="entry name" value="Tetracyclin repressor-like, C-terminal domain"/>
    <property type="match status" value="1"/>
</dbReference>
<dbReference type="RefSeq" id="WP_037909095.1">
    <property type="nucleotide sequence ID" value="NZ_CP068998.1"/>
</dbReference>
<dbReference type="InterPro" id="IPR017757">
    <property type="entry name" value="Tscrpt_rep_BetI"/>
</dbReference>
<evidence type="ECO:0000256" key="8">
    <source>
        <dbReference type="PROSITE-ProRule" id="PRU00335"/>
    </source>
</evidence>
<dbReference type="Pfam" id="PF00440">
    <property type="entry name" value="TetR_N"/>
    <property type="match status" value="1"/>
</dbReference>
<dbReference type="GeneID" id="72438385"/>
<dbReference type="Pfam" id="PF13977">
    <property type="entry name" value="TetR_C_6"/>
    <property type="match status" value="1"/>
</dbReference>
<dbReference type="InterPro" id="IPR009057">
    <property type="entry name" value="Homeodomain-like_sf"/>
</dbReference>
<proteinExistence type="inferred from homology"/>
<evidence type="ECO:0000256" key="3">
    <source>
        <dbReference type="ARBA" id="ARBA00023015"/>
    </source>
</evidence>
<evidence type="ECO:0000256" key="4">
    <source>
        <dbReference type="ARBA" id="ARBA00023125"/>
    </source>
</evidence>
<dbReference type="Proteomes" id="UP000027337">
    <property type="component" value="Unassembled WGS sequence"/>
</dbReference>
<comment type="caution">
    <text evidence="9">The sequence shown here is derived from an EMBL/GenBank/DDBJ whole genome shotgun (WGS) entry which is preliminary data.</text>
</comment>
<keyword evidence="2 7" id="KW-0678">Repressor</keyword>
<dbReference type="SUPFAM" id="SSF46689">
    <property type="entry name" value="Homeodomain-like"/>
    <property type="match status" value="1"/>
</dbReference>
<evidence type="ECO:0000256" key="2">
    <source>
        <dbReference type="ARBA" id="ARBA00022491"/>
    </source>
</evidence>
<evidence type="ECO:0000313" key="10">
    <source>
        <dbReference type="Proteomes" id="UP000027337"/>
    </source>
</evidence>
<name>A0A061SPE6_9RHOB</name>
<comment type="pathway">
    <text evidence="1 7">Amine and polyamine biosynthesis; betaine biosynthesis via choline pathway [regulation].</text>
</comment>
<keyword evidence="10" id="KW-1185">Reference proteome</keyword>
<evidence type="ECO:0000256" key="6">
    <source>
        <dbReference type="ARBA" id="ARBA00024936"/>
    </source>
</evidence>
<dbReference type="NCBIfam" id="NF001978">
    <property type="entry name" value="PRK00767.1"/>
    <property type="match status" value="1"/>
</dbReference>
<dbReference type="PANTHER" id="PTHR47506">
    <property type="entry name" value="TRANSCRIPTIONAL REGULATORY PROTEIN"/>
    <property type="match status" value="1"/>
</dbReference>
<dbReference type="InterPro" id="IPR036271">
    <property type="entry name" value="Tet_transcr_reg_TetR-rel_C_sf"/>
</dbReference>
<dbReference type="GO" id="GO:0003677">
    <property type="term" value="F:DNA binding"/>
    <property type="evidence" value="ECO:0007669"/>
    <property type="project" value="UniProtKB-UniRule"/>
</dbReference>
<evidence type="ECO:0000313" key="9">
    <source>
        <dbReference type="EMBL" id="KAJ02702.1"/>
    </source>
</evidence>
<dbReference type="PROSITE" id="PS50977">
    <property type="entry name" value="HTH_TETR_2"/>
    <property type="match status" value="1"/>
</dbReference>
<keyword evidence="5 7" id="KW-0804">Transcription</keyword>
<keyword evidence="4 7" id="KW-0238">DNA-binding</keyword>
<sequence length="191" mass="20613">MPKVGMQPIRRSALVQATIAEIGAAHSLDVTVGQIAKRAGMSTALAHHYFGGKDQIFLAAMTHILEEYKAQVLHRLSQAETPRDRAAAIIIASFDETCFAPETVSAWMTLYAASRTSSGTQRLLRIYQRRLRSNLTHALRGASPHPEADADTIAALIDGLYLRAALSHSGTAKAALNSALTTLDLLLKAPR</sequence>
<feature type="DNA-binding region" description="H-T-H motif" evidence="7 8">
    <location>
        <begin position="31"/>
        <end position="50"/>
    </location>
</feature>
<dbReference type="AlphaFoldDB" id="A0A061SPE6"/>
<dbReference type="eggNOG" id="COG1309">
    <property type="taxonomic scope" value="Bacteria"/>
</dbReference>
<gene>
    <name evidence="7" type="primary">betI</name>
    <name evidence="9" type="ORF">PM02_13095</name>
</gene>
<dbReference type="GO" id="GO:0003700">
    <property type="term" value="F:DNA-binding transcription factor activity"/>
    <property type="evidence" value="ECO:0007669"/>
    <property type="project" value="UniProtKB-UniRule"/>
</dbReference>
<dbReference type="InterPro" id="IPR001647">
    <property type="entry name" value="HTH_TetR"/>
</dbReference>